<evidence type="ECO:0000256" key="1">
    <source>
        <dbReference type="SAM" id="SignalP"/>
    </source>
</evidence>
<protein>
    <recommendedName>
        <fullName evidence="4">DUF3298 domain-containing protein</fullName>
    </recommendedName>
</protein>
<reference evidence="2 3" key="1">
    <citation type="submission" date="2016-12" db="EMBL/GenBank/DDBJ databases">
        <title>Domibacillus antri genome sequencing.</title>
        <authorList>
            <person name="Verma A."/>
            <person name="Krishnamurthi S."/>
        </authorList>
    </citation>
    <scope>NUCLEOTIDE SEQUENCE [LARGE SCALE GENOMIC DNA]</scope>
    <source>
        <strain evidence="2 3">XD80</strain>
    </source>
</reference>
<dbReference type="EMBL" id="MSDU01000022">
    <property type="protein sequence ID" value="OLN22259.1"/>
    <property type="molecule type" value="Genomic_DNA"/>
</dbReference>
<dbReference type="AlphaFoldDB" id="A0A1Q8Q4J6"/>
<dbReference type="PROSITE" id="PS51257">
    <property type="entry name" value="PROKAR_LIPOPROTEIN"/>
    <property type="match status" value="1"/>
</dbReference>
<feature type="signal peptide" evidence="1">
    <location>
        <begin position="1"/>
        <end position="21"/>
    </location>
</feature>
<feature type="chain" id="PRO_5039669258" description="DUF3298 domain-containing protein" evidence="1">
    <location>
        <begin position="22"/>
        <end position="231"/>
    </location>
</feature>
<keyword evidence="1" id="KW-0732">Signal</keyword>
<sequence length="231" mass="26585">MKKRFLLCICCLFLASCNIGTGMSTIDWVDFIKFNGRQYEGIYSGVAADPKMAGGEIGQVQFMVVDNISNPHYRPKNGDAAFWEKGTKIFSVKGEPDMIAVQDEHEIHGYRLYYANTDEYQWHYKHVDKDELNKIDIYNEDSRLLHTFSDQQTIKAFINLLDSGETTPSFSPNTASGDPAMYQMIFYTDQTAAYKFPLFFDGDVWFWHPWDTSILPDGMEKWIMNGTTPQN</sequence>
<proteinExistence type="predicted"/>
<accession>A0A1Q8Q4J6</accession>
<organism evidence="2 3">
    <name type="scientific">Domibacillus antri</name>
    <dbReference type="NCBI Taxonomy" id="1714264"/>
    <lineage>
        <taxon>Bacteria</taxon>
        <taxon>Bacillati</taxon>
        <taxon>Bacillota</taxon>
        <taxon>Bacilli</taxon>
        <taxon>Bacillales</taxon>
        <taxon>Bacillaceae</taxon>
        <taxon>Domibacillus</taxon>
    </lineage>
</organism>
<dbReference type="Proteomes" id="UP000185568">
    <property type="component" value="Unassembled WGS sequence"/>
</dbReference>
<gene>
    <name evidence="2" type="ORF">BTO30_10955</name>
</gene>
<keyword evidence="3" id="KW-1185">Reference proteome</keyword>
<dbReference type="OrthoDB" id="2567404at2"/>
<name>A0A1Q8Q4J6_9BACI</name>
<evidence type="ECO:0008006" key="4">
    <source>
        <dbReference type="Google" id="ProtNLM"/>
    </source>
</evidence>
<dbReference type="RefSeq" id="WP_075398769.1">
    <property type="nucleotide sequence ID" value="NZ_MSDU01000022.1"/>
</dbReference>
<comment type="caution">
    <text evidence="2">The sequence shown here is derived from an EMBL/GenBank/DDBJ whole genome shotgun (WGS) entry which is preliminary data.</text>
</comment>
<evidence type="ECO:0000313" key="3">
    <source>
        <dbReference type="Proteomes" id="UP000185568"/>
    </source>
</evidence>
<evidence type="ECO:0000313" key="2">
    <source>
        <dbReference type="EMBL" id="OLN22259.1"/>
    </source>
</evidence>
<dbReference type="STRING" id="1714264.BTO30_10955"/>